<evidence type="ECO:0000313" key="4">
    <source>
        <dbReference type="Proteomes" id="UP001549111"/>
    </source>
</evidence>
<evidence type="ECO:0000313" key="2">
    <source>
        <dbReference type="EMBL" id="QEN01149.1"/>
    </source>
</evidence>
<proteinExistence type="predicted"/>
<name>A0A5C1Q2T7_9BURK</name>
<organism evidence="2 3">
    <name type="scientific">Sphaerotilus sulfidivorans</name>
    <dbReference type="NCBI Taxonomy" id="639200"/>
    <lineage>
        <taxon>Bacteria</taxon>
        <taxon>Pseudomonadati</taxon>
        <taxon>Pseudomonadota</taxon>
        <taxon>Betaproteobacteria</taxon>
        <taxon>Burkholderiales</taxon>
        <taxon>Sphaerotilaceae</taxon>
        <taxon>Sphaerotilus</taxon>
    </lineage>
</organism>
<dbReference type="Proteomes" id="UP001549111">
    <property type="component" value="Unassembled WGS sequence"/>
</dbReference>
<dbReference type="EMBL" id="CP035708">
    <property type="protein sequence ID" value="QEN01149.1"/>
    <property type="molecule type" value="Genomic_DNA"/>
</dbReference>
<dbReference type="AlphaFoldDB" id="A0A5C1Q2T7"/>
<accession>A0A5C1Q2T7</accession>
<evidence type="ECO:0000313" key="1">
    <source>
        <dbReference type="EMBL" id="MET3602468.1"/>
    </source>
</evidence>
<dbReference type="EMBL" id="JBEPLS010000001">
    <property type="protein sequence ID" value="MET3602468.1"/>
    <property type="molecule type" value="Genomic_DNA"/>
</dbReference>
<reference evidence="1 4" key="2">
    <citation type="submission" date="2024-06" db="EMBL/GenBank/DDBJ databases">
        <title>Genomic Encyclopedia of Type Strains, Phase IV (KMG-IV): sequencing the most valuable type-strain genomes for metagenomic binning, comparative biology and taxonomic classification.</title>
        <authorList>
            <person name="Goeker M."/>
        </authorList>
    </citation>
    <scope>NUCLEOTIDE SEQUENCE [LARGE SCALE GENOMIC DNA]</scope>
    <source>
        <strain evidence="1 4">D-501</strain>
    </source>
</reference>
<keyword evidence="4" id="KW-1185">Reference proteome</keyword>
<reference evidence="2 3" key="1">
    <citation type="submission" date="2019-02" db="EMBL/GenBank/DDBJ databases">
        <title>Complete Genome Sequence and Methylome Analysis of Sphaerotilus natans subsp. sulfidivorans D-507.</title>
        <authorList>
            <person name="Fomenkov A."/>
            <person name="Gridneva E."/>
            <person name="Smolyakov D."/>
            <person name="Dubinina G."/>
            <person name="Vincze T."/>
            <person name="Grabovich M."/>
            <person name="Roberts R.J."/>
        </authorList>
    </citation>
    <scope>NUCLEOTIDE SEQUENCE [LARGE SCALE GENOMIC DNA]</scope>
    <source>
        <strain evidence="2 3">D-507</strain>
    </source>
</reference>
<sequence>MSAATTRREAEALRRLLALLLAGVPFDDAVWDATDRGRDLDTARLLELYHQHRAARTADQGDKA</sequence>
<dbReference type="Proteomes" id="UP000323522">
    <property type="component" value="Chromosome"/>
</dbReference>
<dbReference type="KEGG" id="snn:EWH46_10450"/>
<protein>
    <submittedName>
        <fullName evidence="1">Membrane protein</fullName>
    </submittedName>
</protein>
<gene>
    <name evidence="1" type="ORF">ABIC99_000244</name>
    <name evidence="2" type="ORF">EWH46_10450</name>
</gene>
<dbReference type="RefSeq" id="WP_149503852.1">
    <property type="nucleotide sequence ID" value="NZ_CP035708.1"/>
</dbReference>
<evidence type="ECO:0000313" key="3">
    <source>
        <dbReference type="Proteomes" id="UP000323522"/>
    </source>
</evidence>